<dbReference type="InterPro" id="IPR020591">
    <property type="entry name" value="Chromosome_initiator_DnaA-like"/>
</dbReference>
<dbReference type="PRINTS" id="PR00051">
    <property type="entry name" value="DNAA"/>
</dbReference>
<sequence>MESFSQVFQAVKQYCETELSPTAYSLWIQPIEPVEFKSGTAVLALKSNFQKNIVLTKYMNILTEAFKEVLGFDVTIDIITEENHTPAAEPTASVPQQTSLMPPAEEKIDNKYLGEYEYTFDTFIVGSSNTFAYAACKAVAQKQNGTYNPLFIYGPSGLGKTHLLISIAHEIRKNNPKANIAYVNGETFTNELITAIERHTTDEFHEKYRNVDILLMDDIQFLAGKTQTQEEFFHTFNELHQVGKQIVLTSDRPPKDIKTLEDRLKTRFEWGLLADISPPDFETRVAIVRRKAELMNLEMSDDVAEFIASNLKHNIRQLEGAVKRLNAFKDLNGATPSIGMAQTAIRDILNNNQPAPVTVERIIKEVARTFSVTEEDIRSSKRSAQISTSRQIAMYIVREITQMPLAEIGKEFNGRDHATVVYALQKVENMIKKDSHQKEIVEDIIKNIRDK</sequence>
<reference evidence="14 15" key="1">
    <citation type="submission" date="2020-08" db="EMBL/GenBank/DDBJ databases">
        <title>Genome public.</title>
        <authorList>
            <person name="Liu C."/>
            <person name="Sun Q."/>
        </authorList>
    </citation>
    <scope>NUCLEOTIDE SEQUENCE [LARGE SCALE GENOMIC DNA]</scope>
    <source>
        <strain evidence="14 15">NSJ-27</strain>
    </source>
</reference>
<dbReference type="CDD" id="cd00009">
    <property type="entry name" value="AAA"/>
    <property type="match status" value="1"/>
</dbReference>
<dbReference type="EMBL" id="JACOQK010000001">
    <property type="protein sequence ID" value="MBC5788245.1"/>
    <property type="molecule type" value="Genomic_DNA"/>
</dbReference>
<dbReference type="Gene3D" id="1.10.8.60">
    <property type="match status" value="1"/>
</dbReference>
<dbReference type="InterPro" id="IPR038454">
    <property type="entry name" value="DnaA_N_sf"/>
</dbReference>
<feature type="region of interest" description="Domain I, interacts with DnaA modulators" evidence="8">
    <location>
        <begin position="1"/>
        <end position="85"/>
    </location>
</feature>
<feature type="binding site" evidence="8">
    <location>
        <position position="157"/>
    </location>
    <ligand>
        <name>ATP</name>
        <dbReference type="ChEBI" id="CHEBI:30616"/>
    </ligand>
</feature>
<evidence type="ECO:0000256" key="7">
    <source>
        <dbReference type="ARBA" id="ARBA00023125"/>
    </source>
</evidence>
<gene>
    <name evidence="8 14" type="primary">dnaA</name>
    <name evidence="14" type="ORF">H8Z77_09490</name>
</gene>
<dbReference type="RefSeq" id="WP_069987792.1">
    <property type="nucleotide sequence ID" value="NZ_JACOQK010000001.1"/>
</dbReference>
<dbReference type="Proteomes" id="UP000649151">
    <property type="component" value="Unassembled WGS sequence"/>
</dbReference>
<dbReference type="InterPro" id="IPR001957">
    <property type="entry name" value="Chromosome_initiator_DnaA"/>
</dbReference>
<dbReference type="SMART" id="SM00382">
    <property type="entry name" value="AAA"/>
    <property type="match status" value="1"/>
</dbReference>
<feature type="binding site" evidence="8">
    <location>
        <position position="159"/>
    </location>
    <ligand>
        <name>ATP</name>
        <dbReference type="ChEBI" id="CHEBI:30616"/>
    </ligand>
</feature>
<accession>A0ABR7ISY1</accession>
<dbReference type="SUPFAM" id="SSF48295">
    <property type="entry name" value="TrpR-like"/>
    <property type="match status" value="1"/>
</dbReference>
<evidence type="ECO:0000256" key="4">
    <source>
        <dbReference type="ARBA" id="ARBA00022741"/>
    </source>
</evidence>
<dbReference type="Gene3D" id="3.40.50.300">
    <property type="entry name" value="P-loop containing nucleotide triphosphate hydrolases"/>
    <property type="match status" value="1"/>
</dbReference>
<dbReference type="Gene3D" id="1.10.1750.10">
    <property type="match status" value="1"/>
</dbReference>
<dbReference type="Gene3D" id="3.30.300.180">
    <property type="match status" value="1"/>
</dbReference>
<evidence type="ECO:0000256" key="10">
    <source>
        <dbReference type="RuleBase" id="RU000577"/>
    </source>
</evidence>
<proteinExistence type="inferred from homology"/>
<dbReference type="PANTHER" id="PTHR30050:SF2">
    <property type="entry name" value="CHROMOSOMAL REPLICATION INITIATOR PROTEIN DNAA"/>
    <property type="match status" value="1"/>
</dbReference>
<evidence type="ECO:0000256" key="9">
    <source>
        <dbReference type="NCBIfam" id="TIGR00362"/>
    </source>
</evidence>
<feature type="binding site" evidence="8">
    <location>
        <position position="160"/>
    </location>
    <ligand>
        <name>ATP</name>
        <dbReference type="ChEBI" id="CHEBI:30616"/>
    </ligand>
</feature>
<evidence type="ECO:0000256" key="1">
    <source>
        <dbReference type="ARBA" id="ARBA00006583"/>
    </source>
</evidence>
<dbReference type="SMART" id="SM00760">
    <property type="entry name" value="Bac_DnaA_C"/>
    <property type="match status" value="1"/>
</dbReference>
<feature type="domain" description="AAA+ ATPase" evidence="12">
    <location>
        <begin position="146"/>
        <end position="274"/>
    </location>
</feature>
<keyword evidence="5 8" id="KW-0067">ATP-binding</keyword>
<evidence type="ECO:0000256" key="11">
    <source>
        <dbReference type="RuleBase" id="RU004227"/>
    </source>
</evidence>
<dbReference type="InterPro" id="IPR013159">
    <property type="entry name" value="DnaA_C"/>
</dbReference>
<dbReference type="InterPro" id="IPR024633">
    <property type="entry name" value="DnaA_N_dom"/>
</dbReference>
<keyword evidence="15" id="KW-1185">Reference proteome</keyword>
<keyword evidence="3 8" id="KW-0235">DNA replication</keyword>
<dbReference type="NCBIfam" id="TIGR00362">
    <property type="entry name" value="DnaA"/>
    <property type="match status" value="1"/>
</dbReference>
<evidence type="ECO:0000256" key="2">
    <source>
        <dbReference type="ARBA" id="ARBA00022490"/>
    </source>
</evidence>
<keyword evidence="2 8" id="KW-0963">Cytoplasm</keyword>
<feature type="domain" description="Chromosomal replication initiator DnaA C-terminal" evidence="13">
    <location>
        <begin position="358"/>
        <end position="427"/>
    </location>
</feature>
<evidence type="ECO:0000256" key="5">
    <source>
        <dbReference type="ARBA" id="ARBA00022840"/>
    </source>
</evidence>
<dbReference type="InterPro" id="IPR018312">
    <property type="entry name" value="Chromosome_initiator_DnaA_CS"/>
</dbReference>
<feature type="region of interest" description="Domain IV, binds dsDNA" evidence="8">
    <location>
        <begin position="330"/>
        <end position="451"/>
    </location>
</feature>
<dbReference type="InterPro" id="IPR010921">
    <property type="entry name" value="Trp_repressor/repl_initiator"/>
</dbReference>
<dbReference type="CDD" id="cd06571">
    <property type="entry name" value="Bac_DnaA_C"/>
    <property type="match status" value="1"/>
</dbReference>
<comment type="similarity">
    <text evidence="1 8 11">Belongs to the DnaA family.</text>
</comment>
<evidence type="ECO:0000313" key="15">
    <source>
        <dbReference type="Proteomes" id="UP000649151"/>
    </source>
</evidence>
<comment type="subcellular location">
    <subcellularLocation>
        <location evidence="8">Cytoplasm</location>
    </subcellularLocation>
</comment>
<evidence type="ECO:0000256" key="8">
    <source>
        <dbReference type="HAMAP-Rule" id="MF_00377"/>
    </source>
</evidence>
<keyword evidence="7 8" id="KW-0238">DNA-binding</keyword>
<evidence type="ECO:0000313" key="14">
    <source>
        <dbReference type="EMBL" id="MBC5788245.1"/>
    </source>
</evidence>
<feature type="binding site" evidence="8">
    <location>
        <position position="161"/>
    </location>
    <ligand>
        <name>ATP</name>
        <dbReference type="ChEBI" id="CHEBI:30616"/>
    </ligand>
</feature>
<dbReference type="Pfam" id="PF11638">
    <property type="entry name" value="DnaA_N"/>
    <property type="match status" value="1"/>
</dbReference>
<dbReference type="InterPro" id="IPR003593">
    <property type="entry name" value="AAA+_ATPase"/>
</dbReference>
<keyword evidence="4 8" id="KW-0547">Nucleotide-binding</keyword>
<comment type="domain">
    <text evidence="8">Domain I is involved in oligomerization and binding regulators, domain II is flexibile and of varying length in different bacteria, domain III forms the AAA+ region, while domain IV binds dsDNA.</text>
</comment>
<dbReference type="SUPFAM" id="SSF52540">
    <property type="entry name" value="P-loop containing nucleoside triphosphate hydrolases"/>
    <property type="match status" value="1"/>
</dbReference>
<dbReference type="PANTHER" id="PTHR30050">
    <property type="entry name" value="CHROMOSOMAL REPLICATION INITIATOR PROTEIN DNAA"/>
    <property type="match status" value="1"/>
</dbReference>
<comment type="function">
    <text evidence="8 10">Plays an essential role in the initiation and regulation of chromosomal replication. ATP-DnaA binds to the origin of replication (oriC) to initiate formation of the DNA replication initiation complex once per cell cycle. Binds the DnaA box (a 9 base pair repeat at the origin) and separates the double-stranded (ds)DNA. Forms a right-handed helical filament on oriC DNA; dsDNA binds to the exterior of the filament while single-stranded (ss)DNA is stabiized in the filament's interior. The ATP-DnaA-oriC complex binds and stabilizes one strand of the AT-rich DNA unwinding element (DUE), permitting loading of DNA polymerase. After initiation quickly degrades to an ADP-DnaA complex that is not apt for DNA replication. Binds acidic phospholipids.</text>
</comment>
<dbReference type="HAMAP" id="MF_00377">
    <property type="entry name" value="DnaA_bact"/>
    <property type="match status" value="1"/>
</dbReference>
<evidence type="ECO:0000256" key="6">
    <source>
        <dbReference type="ARBA" id="ARBA00023121"/>
    </source>
</evidence>
<dbReference type="InterPro" id="IPR013317">
    <property type="entry name" value="DnaA_dom"/>
</dbReference>
<organism evidence="14 15">
    <name type="scientific">Clostridium facile</name>
    <dbReference type="NCBI Taxonomy" id="2763035"/>
    <lineage>
        <taxon>Bacteria</taxon>
        <taxon>Bacillati</taxon>
        <taxon>Bacillota</taxon>
        <taxon>Clostridia</taxon>
        <taxon>Eubacteriales</taxon>
        <taxon>Clostridiaceae</taxon>
        <taxon>Clostridium</taxon>
    </lineage>
</organism>
<evidence type="ECO:0000259" key="12">
    <source>
        <dbReference type="SMART" id="SM00382"/>
    </source>
</evidence>
<dbReference type="PROSITE" id="PS01008">
    <property type="entry name" value="DNAA"/>
    <property type="match status" value="1"/>
</dbReference>
<comment type="subunit">
    <text evidence="8">Oligomerizes as a right-handed, spiral filament on DNA at oriC.</text>
</comment>
<evidence type="ECO:0000256" key="3">
    <source>
        <dbReference type="ARBA" id="ARBA00022705"/>
    </source>
</evidence>
<dbReference type="InterPro" id="IPR027417">
    <property type="entry name" value="P-loop_NTPase"/>
</dbReference>
<dbReference type="Pfam" id="PF08299">
    <property type="entry name" value="Bac_DnaA_C"/>
    <property type="match status" value="1"/>
</dbReference>
<keyword evidence="6 8" id="KW-0446">Lipid-binding</keyword>
<protein>
    <recommendedName>
        <fullName evidence="8 9">Chromosomal replication initiator protein DnaA</fullName>
    </recommendedName>
</protein>
<evidence type="ECO:0000259" key="13">
    <source>
        <dbReference type="SMART" id="SM00760"/>
    </source>
</evidence>
<comment type="caution">
    <text evidence="8">Lacks conserved residue(s) required for the propagation of feature annotation.</text>
</comment>
<comment type="caution">
    <text evidence="14">The sequence shown here is derived from an EMBL/GenBank/DDBJ whole genome shotgun (WGS) entry which is preliminary data.</text>
</comment>
<name>A0ABR7ISY1_9CLOT</name>
<dbReference type="Pfam" id="PF00308">
    <property type="entry name" value="Bac_DnaA"/>
    <property type="match status" value="1"/>
</dbReference>